<evidence type="ECO:0000259" key="4">
    <source>
        <dbReference type="Pfam" id="PF08240"/>
    </source>
</evidence>
<name>A0A1V5SLS4_9BACT</name>
<evidence type="ECO:0000256" key="3">
    <source>
        <dbReference type="ARBA" id="ARBA00023002"/>
    </source>
</evidence>
<dbReference type="Gene3D" id="3.40.50.720">
    <property type="entry name" value="NAD(P)-binding Rossmann-like Domain"/>
    <property type="match status" value="1"/>
</dbReference>
<dbReference type="Gene3D" id="3.90.180.10">
    <property type="entry name" value="Medium-chain alcohol dehydrogenases, catalytic domain"/>
    <property type="match status" value="1"/>
</dbReference>
<dbReference type="SUPFAM" id="SSF50129">
    <property type="entry name" value="GroES-like"/>
    <property type="match status" value="1"/>
</dbReference>
<dbReference type="Proteomes" id="UP000485569">
    <property type="component" value="Unassembled WGS sequence"/>
</dbReference>
<keyword evidence="2" id="KW-0862">Zinc</keyword>
<evidence type="ECO:0000256" key="1">
    <source>
        <dbReference type="ARBA" id="ARBA00022723"/>
    </source>
</evidence>
<dbReference type="InterPro" id="IPR050129">
    <property type="entry name" value="Zn_alcohol_dh"/>
</dbReference>
<gene>
    <name evidence="5" type="ORF">BWY41_01700</name>
</gene>
<proteinExistence type="predicted"/>
<sequence>MNSYHSKAFVYHGHPEQVTLETLDLDCGPNDLIVKVLMCARCGTDKSIFLHGHKNVDPYAPVVLGHELIGTIVEVGNNVKNCNEGIGYAQGKKLSPDYLSFSVVERVTFQSRIARYKNGLMLIPKPIANLSFQINGGYAQYMRVPEDMIRSESVIRVPEIVSDEEACLIEPAACALESIYATPHPVGVDKEGRHIYKAGIQSGGKTCIIGSGTVSMLYASLAILEGASEVVMVVRSEKKEKLIHQILKNQVNVYVVPQLINSTIQERLLQEEKIVHDLEEMTRGYLFDDVVCACSDPNAQRLMLMLYTREGYGVGACFGGTHSLVDQVDIDQNHYRCAKTIGTSGCSTDAMKAVLQWLYEGKLSFQGFTSSRKFTFDDSPQEFFTTSADGLKPVLYPWESRL</sequence>
<keyword evidence="1" id="KW-0479">Metal-binding</keyword>
<dbReference type="PANTHER" id="PTHR43401:SF2">
    <property type="entry name" value="L-THREONINE 3-DEHYDROGENASE"/>
    <property type="match status" value="1"/>
</dbReference>
<dbReference type="AlphaFoldDB" id="A0A1V5SLS4"/>
<dbReference type="EC" id="1.1.1.301" evidence="5"/>
<dbReference type="SUPFAM" id="SSF51735">
    <property type="entry name" value="NAD(P)-binding Rossmann-fold domains"/>
    <property type="match status" value="1"/>
</dbReference>
<dbReference type="Pfam" id="PF08240">
    <property type="entry name" value="ADH_N"/>
    <property type="match status" value="1"/>
</dbReference>
<dbReference type="PROSITE" id="PS00059">
    <property type="entry name" value="ADH_ZINC"/>
    <property type="match status" value="1"/>
</dbReference>
<dbReference type="EMBL" id="MWBQ01000167">
    <property type="protein sequence ID" value="OQA55264.1"/>
    <property type="molecule type" value="Genomic_DNA"/>
</dbReference>
<organism evidence="5">
    <name type="scientific">Candidatus Atribacter allofermentans</name>
    <dbReference type="NCBI Taxonomy" id="1852833"/>
    <lineage>
        <taxon>Bacteria</taxon>
        <taxon>Pseudomonadati</taxon>
        <taxon>Atribacterota</taxon>
        <taxon>Atribacteria</taxon>
        <taxon>Atribacterales</taxon>
        <taxon>Atribacteraceae</taxon>
        <taxon>Atribacter</taxon>
    </lineage>
</organism>
<dbReference type="InterPro" id="IPR011032">
    <property type="entry name" value="GroES-like_sf"/>
</dbReference>
<keyword evidence="3 5" id="KW-0560">Oxidoreductase</keyword>
<protein>
    <submittedName>
        <fullName evidence="5">D-arabitol-phosphate dehydrogenase</fullName>
        <ecNumber evidence="5">1.1.1.301</ecNumber>
    </submittedName>
</protein>
<comment type="caution">
    <text evidence="5">The sequence shown here is derived from an EMBL/GenBank/DDBJ whole genome shotgun (WGS) entry which is preliminary data.</text>
</comment>
<dbReference type="InterPro" id="IPR002328">
    <property type="entry name" value="ADH_Zn_CS"/>
</dbReference>
<dbReference type="InterPro" id="IPR036291">
    <property type="entry name" value="NAD(P)-bd_dom_sf"/>
</dbReference>
<evidence type="ECO:0000313" key="5">
    <source>
        <dbReference type="EMBL" id="OQA55264.1"/>
    </source>
</evidence>
<reference evidence="5" key="1">
    <citation type="submission" date="2017-02" db="EMBL/GenBank/DDBJ databases">
        <title>Delving into the versatile metabolic prowess of the omnipresent phylum Bacteroidetes.</title>
        <authorList>
            <person name="Nobu M.K."/>
            <person name="Mei R."/>
            <person name="Narihiro T."/>
            <person name="Kuroda K."/>
            <person name="Liu W.-T."/>
        </authorList>
    </citation>
    <scope>NUCLEOTIDE SEQUENCE</scope>
    <source>
        <strain evidence="5">ADurb.Bin276</strain>
    </source>
</reference>
<dbReference type="GO" id="GO:0008270">
    <property type="term" value="F:zinc ion binding"/>
    <property type="evidence" value="ECO:0007669"/>
    <property type="project" value="InterPro"/>
</dbReference>
<feature type="domain" description="Alcohol dehydrogenase-like N-terminal" evidence="4">
    <location>
        <begin position="28"/>
        <end position="148"/>
    </location>
</feature>
<evidence type="ECO:0000256" key="2">
    <source>
        <dbReference type="ARBA" id="ARBA00022833"/>
    </source>
</evidence>
<dbReference type="InterPro" id="IPR013154">
    <property type="entry name" value="ADH-like_N"/>
</dbReference>
<dbReference type="PANTHER" id="PTHR43401">
    <property type="entry name" value="L-THREONINE 3-DEHYDROGENASE"/>
    <property type="match status" value="1"/>
</dbReference>
<accession>A0A1V5SLS4</accession>
<dbReference type="GO" id="GO:0016491">
    <property type="term" value="F:oxidoreductase activity"/>
    <property type="evidence" value="ECO:0007669"/>
    <property type="project" value="UniProtKB-KW"/>
</dbReference>